<protein>
    <submittedName>
        <fullName evidence="1">Uncharacterized protein</fullName>
    </submittedName>
</protein>
<reference evidence="2" key="1">
    <citation type="submission" date="2017-04" db="EMBL/GenBank/DDBJ databases">
        <authorList>
            <person name="Abreu V.A."/>
            <person name="Popin R.V."/>
            <person name="Rigonato J."/>
            <person name="Andreote A.P."/>
            <person name="Schaker P.C."/>
            <person name="Hoff-Risseti C."/>
            <person name="Alvarenga D.O."/>
            <person name="Varani A.M."/>
            <person name="Fiore M.F."/>
        </authorList>
    </citation>
    <scope>NUCLEOTIDE SEQUENCE [LARGE SCALE GENOMIC DNA]</scope>
    <source>
        <strain evidence="2">CENA303</strain>
    </source>
</reference>
<dbReference type="RefSeq" id="WP_009343981.1">
    <property type="nucleotide sequence ID" value="NZ_NBYN01000074.1"/>
</dbReference>
<name>A0A1X4G2T3_9CYAN</name>
<sequence>MDIKISDLYPNGDGDLLQEVTPGEMVNIKGGVRRRRRNPNSVESVDISQVLGRVNDNLERWRAEIDDTLDELRDSVTF</sequence>
<evidence type="ECO:0000313" key="2">
    <source>
        <dbReference type="Proteomes" id="UP000192997"/>
    </source>
</evidence>
<accession>A0A1X4G2T3</accession>
<dbReference type="AlphaFoldDB" id="A0A1X4G2T3"/>
<comment type="caution">
    <text evidence="1">The sequence shown here is derived from an EMBL/GenBank/DDBJ whole genome shotgun (WGS) entry which is preliminary data.</text>
</comment>
<gene>
    <name evidence="1" type="ORF">B7O87_15370</name>
</gene>
<proteinExistence type="predicted"/>
<dbReference type="Proteomes" id="UP000192997">
    <property type="component" value="Unassembled WGS sequence"/>
</dbReference>
<organism evidence="1 2">
    <name type="scientific">Cylindrospermopsis raciborskii CENA303</name>
    <dbReference type="NCBI Taxonomy" id="1170769"/>
    <lineage>
        <taxon>Bacteria</taxon>
        <taxon>Bacillati</taxon>
        <taxon>Cyanobacteriota</taxon>
        <taxon>Cyanophyceae</taxon>
        <taxon>Nostocales</taxon>
        <taxon>Aphanizomenonaceae</taxon>
        <taxon>Cylindrospermopsis</taxon>
    </lineage>
</organism>
<dbReference type="EMBL" id="NBYN01000074">
    <property type="protein sequence ID" value="OSO87059.1"/>
    <property type="molecule type" value="Genomic_DNA"/>
</dbReference>
<evidence type="ECO:0000313" key="1">
    <source>
        <dbReference type="EMBL" id="OSO87059.1"/>
    </source>
</evidence>